<dbReference type="InterPro" id="IPR023393">
    <property type="entry name" value="START-like_dom_sf"/>
</dbReference>
<dbReference type="InterPro" id="IPR019587">
    <property type="entry name" value="Polyketide_cyclase/dehydratase"/>
</dbReference>
<sequence>MSRRFAVRIGLPRVHRFEQTQLLPGDPATVFPFFADPRNLERLTPPWLRFRIERAPETVEEGSEIAYTLRVRGLPVRWLTAIVVWEPPHRFVDLQVAGPYRTWHHTHSFEPHPRGTLMRDVVVYALPFGPLGEIVHHAFVRRDIEQIFAYRRTALGQLFDAREDG</sequence>
<organism evidence="1 2">
    <name type="scientific">Thermoleophilum album</name>
    <dbReference type="NCBI Taxonomy" id="29539"/>
    <lineage>
        <taxon>Bacteria</taxon>
        <taxon>Bacillati</taxon>
        <taxon>Actinomycetota</taxon>
        <taxon>Thermoleophilia</taxon>
        <taxon>Thermoleophilales</taxon>
        <taxon>Thermoleophilaceae</taxon>
        <taxon>Thermoleophilum</taxon>
    </lineage>
</organism>
<name>A0A1H6FPR7_THEAL</name>
<dbReference type="Pfam" id="PF10604">
    <property type="entry name" value="Polyketide_cyc2"/>
    <property type="match status" value="1"/>
</dbReference>
<reference evidence="2" key="1">
    <citation type="submission" date="2016-10" db="EMBL/GenBank/DDBJ databases">
        <authorList>
            <person name="Varghese N."/>
            <person name="Submissions S."/>
        </authorList>
    </citation>
    <scope>NUCLEOTIDE SEQUENCE [LARGE SCALE GENOMIC DNA]</scope>
    <source>
        <strain evidence="2">ATCC 35263</strain>
    </source>
</reference>
<dbReference type="CDD" id="cd07820">
    <property type="entry name" value="SRPBCC_3"/>
    <property type="match status" value="1"/>
</dbReference>
<dbReference type="AlphaFoldDB" id="A0A1H6FPR7"/>
<gene>
    <name evidence="1" type="ORF">SAMN02745716_0989</name>
</gene>
<proteinExistence type="predicted"/>
<dbReference type="STRING" id="29539.SAMN02745716_0989"/>
<accession>A0A1H6FPR7</accession>
<dbReference type="Gene3D" id="3.30.530.20">
    <property type="match status" value="1"/>
</dbReference>
<dbReference type="Proteomes" id="UP000222056">
    <property type="component" value="Unassembled WGS sequence"/>
</dbReference>
<dbReference type="EMBL" id="FNWJ01000001">
    <property type="protein sequence ID" value="SEH12118.1"/>
    <property type="molecule type" value="Genomic_DNA"/>
</dbReference>
<evidence type="ECO:0000313" key="2">
    <source>
        <dbReference type="Proteomes" id="UP000222056"/>
    </source>
</evidence>
<protein>
    <submittedName>
        <fullName evidence="1">Ligand-binding SRPBCC domain-containing protein</fullName>
    </submittedName>
</protein>
<evidence type="ECO:0000313" key="1">
    <source>
        <dbReference type="EMBL" id="SEH12118.1"/>
    </source>
</evidence>
<keyword evidence="2" id="KW-1185">Reference proteome</keyword>
<dbReference type="RefSeq" id="WP_218138257.1">
    <property type="nucleotide sequence ID" value="NZ_FNWJ01000001.1"/>
</dbReference>
<dbReference type="SUPFAM" id="SSF55961">
    <property type="entry name" value="Bet v1-like"/>
    <property type="match status" value="1"/>
</dbReference>